<dbReference type="OrthoDB" id="9798761at2"/>
<evidence type="ECO:0000259" key="1">
    <source>
        <dbReference type="SMART" id="SM00507"/>
    </source>
</evidence>
<dbReference type="RefSeq" id="WP_135756506.1">
    <property type="nucleotide sequence ID" value="NZ_RQHS01000012.1"/>
</dbReference>
<dbReference type="InterPro" id="IPR002711">
    <property type="entry name" value="HNH"/>
</dbReference>
<dbReference type="Pfam" id="PF03235">
    <property type="entry name" value="GmrSD_N"/>
    <property type="match status" value="1"/>
</dbReference>
<dbReference type="EMBL" id="RQHS01000012">
    <property type="protein sequence ID" value="TGN00045.1"/>
    <property type="molecule type" value="Genomic_DNA"/>
</dbReference>
<dbReference type="Pfam" id="PF01844">
    <property type="entry name" value="HNH"/>
    <property type="match status" value="1"/>
</dbReference>
<dbReference type="Gene3D" id="1.10.30.50">
    <property type="match status" value="1"/>
</dbReference>
<protein>
    <submittedName>
        <fullName evidence="2">DUF262 domain-containing protein</fullName>
    </submittedName>
</protein>
<evidence type="ECO:0000313" key="3">
    <source>
        <dbReference type="Proteomes" id="UP000297241"/>
    </source>
</evidence>
<dbReference type="PANTHER" id="PTHR39639:SF1">
    <property type="entry name" value="DUF262 DOMAIN-CONTAINING PROTEIN"/>
    <property type="match status" value="1"/>
</dbReference>
<dbReference type="Proteomes" id="UP000297241">
    <property type="component" value="Unassembled WGS sequence"/>
</dbReference>
<name>A0A4Z1AJY9_9LEPT</name>
<dbReference type="CDD" id="cd00085">
    <property type="entry name" value="HNHc"/>
    <property type="match status" value="1"/>
</dbReference>
<dbReference type="InterPro" id="IPR004919">
    <property type="entry name" value="GmrSD_N"/>
</dbReference>
<proteinExistence type="predicted"/>
<reference evidence="2" key="1">
    <citation type="journal article" date="2019" name="PLoS Negl. Trop. Dis.">
        <title>Revisiting the worldwide diversity of Leptospira species in the environment.</title>
        <authorList>
            <person name="Vincent A.T."/>
            <person name="Schiettekatte O."/>
            <person name="Bourhy P."/>
            <person name="Veyrier F.J."/>
            <person name="Picardeau M."/>
        </authorList>
    </citation>
    <scope>NUCLEOTIDE SEQUENCE [LARGE SCALE GENOMIC DNA]</scope>
    <source>
        <strain evidence="2">201601113</strain>
    </source>
</reference>
<keyword evidence="3" id="KW-1185">Reference proteome</keyword>
<accession>A0A4Z1AJY9</accession>
<dbReference type="GO" id="GO:0008270">
    <property type="term" value="F:zinc ion binding"/>
    <property type="evidence" value="ECO:0007669"/>
    <property type="project" value="InterPro"/>
</dbReference>
<gene>
    <name evidence="2" type="ORF">EHR06_07960</name>
</gene>
<evidence type="ECO:0000313" key="2">
    <source>
        <dbReference type="EMBL" id="TGN00045.1"/>
    </source>
</evidence>
<organism evidence="2 3">
    <name type="scientific">Leptospira dzoumogneensis</name>
    <dbReference type="NCBI Taxonomy" id="2484904"/>
    <lineage>
        <taxon>Bacteria</taxon>
        <taxon>Pseudomonadati</taxon>
        <taxon>Spirochaetota</taxon>
        <taxon>Spirochaetia</taxon>
        <taxon>Leptospirales</taxon>
        <taxon>Leptospiraceae</taxon>
        <taxon>Leptospira</taxon>
    </lineage>
</organism>
<dbReference type="PANTHER" id="PTHR39639">
    <property type="entry name" value="CHROMOSOME 16, WHOLE GENOME SHOTGUN SEQUENCE"/>
    <property type="match status" value="1"/>
</dbReference>
<dbReference type="AlphaFoldDB" id="A0A4Z1AJY9"/>
<dbReference type="GO" id="GO:0004519">
    <property type="term" value="F:endonuclease activity"/>
    <property type="evidence" value="ECO:0007669"/>
    <property type="project" value="InterPro"/>
</dbReference>
<sequence length="452" mass="53510">MSNYDENEITDFYEEEDSEVFEDFPKNRRIIWQPKDYSIREFFTMKGDSELILQPEYQREYVFDPKRSSRLIESILMDVPIPVIYLAEEENGSYSVIDGQQRLTTFISFLEGKFPDGKEFKLNGLKIFPELNRKSFNELDKKDQHKIRTTTIHSIIIKKESDPDIKFEIFERLNTGSVKLNEDEIRNSVYRGPYIELLAELSENKHFNEIINKPNYKKRMIYRGMILRYFALTERSYLNYRPSMKKFCNSHLNDFKNLSEQKRQEFKDKFSKSVDLCYSVFGKNAFRRFKPGHSDQNPNGNWGASRINMAIFDIVMVCFNNYSKNTIMKYADDIRESLIDLMSNNEEFIDAIETKTSDSESTKKRFVVWSQILENLISEQKEKRTFSYKVKKDLFSVDSTCKLCNQRIMIIDDAEVDHILPFSKGGSTKLENAQITHRFCNRNKYNKINNSL</sequence>
<feature type="domain" description="HNH nuclease" evidence="1">
    <location>
        <begin position="389"/>
        <end position="442"/>
    </location>
</feature>
<comment type="caution">
    <text evidence="2">The sequence shown here is derived from an EMBL/GenBank/DDBJ whole genome shotgun (WGS) entry which is preliminary data.</text>
</comment>
<dbReference type="SMART" id="SM00507">
    <property type="entry name" value="HNHc"/>
    <property type="match status" value="1"/>
</dbReference>
<dbReference type="GO" id="GO:0003676">
    <property type="term" value="F:nucleic acid binding"/>
    <property type="evidence" value="ECO:0007669"/>
    <property type="project" value="InterPro"/>
</dbReference>
<dbReference type="InterPro" id="IPR003615">
    <property type="entry name" value="HNH_nuc"/>
</dbReference>